<dbReference type="RefSeq" id="WP_010761513.1">
    <property type="nucleotide sequence ID" value="NZ_KB946315.1"/>
</dbReference>
<name>R2TEY5_9ENTE</name>
<evidence type="ECO:0000313" key="4">
    <source>
        <dbReference type="Proteomes" id="UP000014197"/>
    </source>
</evidence>
<evidence type="ECO:0000313" key="1">
    <source>
        <dbReference type="EMBL" id="EOH98709.1"/>
    </source>
</evidence>
<dbReference type="AlphaFoldDB" id="R2TEY5"/>
<dbReference type="PATRIC" id="fig|1158608.3.peg.1279"/>
<proteinExistence type="predicted"/>
<reference evidence="1 3" key="1">
    <citation type="submission" date="2013-02" db="EMBL/GenBank/DDBJ databases">
        <title>The Genome Sequence of Enterococcus haemoperoxidus BAA-382.</title>
        <authorList>
            <consortium name="The Broad Institute Genome Sequencing Platform"/>
            <consortium name="The Broad Institute Genome Sequencing Center for Infectious Disease"/>
            <person name="Earl A.M."/>
            <person name="Gilmore M.S."/>
            <person name="Lebreton F."/>
            <person name="Walker B."/>
            <person name="Young S.K."/>
            <person name="Zeng Q."/>
            <person name="Gargeya S."/>
            <person name="Fitzgerald M."/>
            <person name="Haas B."/>
            <person name="Abouelleil A."/>
            <person name="Alvarado L."/>
            <person name="Arachchi H.M."/>
            <person name="Berlin A.M."/>
            <person name="Chapman S.B."/>
            <person name="Dewar J."/>
            <person name="Goldberg J."/>
            <person name="Griggs A."/>
            <person name="Gujja S."/>
            <person name="Hansen M."/>
            <person name="Howarth C."/>
            <person name="Imamovic A."/>
            <person name="Larimer J."/>
            <person name="McCowan C."/>
            <person name="Murphy C."/>
            <person name="Neiman D."/>
            <person name="Pearson M."/>
            <person name="Priest M."/>
            <person name="Roberts A."/>
            <person name="Saif S."/>
            <person name="Shea T."/>
            <person name="Sisk P."/>
            <person name="Sykes S."/>
            <person name="Wortman J."/>
            <person name="Nusbaum C."/>
            <person name="Birren B."/>
        </authorList>
    </citation>
    <scope>NUCLEOTIDE SEQUENCE [LARGE SCALE GENOMIC DNA]</scope>
    <source>
        <strain evidence="1 3">ATCC BAA-382</strain>
    </source>
</reference>
<evidence type="ECO:0000313" key="2">
    <source>
        <dbReference type="EMBL" id="EOT62108.1"/>
    </source>
</evidence>
<dbReference type="EMBL" id="ASVY01000002">
    <property type="protein sequence ID" value="EOT62108.1"/>
    <property type="molecule type" value="Genomic_DNA"/>
</dbReference>
<evidence type="ECO:0000313" key="3">
    <source>
        <dbReference type="Proteomes" id="UP000013858"/>
    </source>
</evidence>
<accession>R2TEY5</accession>
<protein>
    <submittedName>
        <fullName evidence="1">Alternate signal-mediated exported protein</fullName>
    </submittedName>
</protein>
<gene>
    <name evidence="2" type="ORF">I583_01108</name>
    <name evidence="1" type="ORF">UAW_01305</name>
</gene>
<comment type="caution">
    <text evidence="1">The sequence shown here is derived from an EMBL/GenBank/DDBJ whole genome shotgun (WGS) entry which is preliminary data.</text>
</comment>
<sequence length="404" mass="42831">MKKWKNKSKKQKVGSLAAASAVLLVVAGTFAFTSYTEWVRNHMQSAGYEKGAVNIVEVFPPGQELDANATIQKKVDVQNASGNDVIVRVSFEEMLSKLTSGETTAGNAAYTPSKTAFPVIVNPDSHASGWTEVTGPVTILDENGTSTAKPANLKLFVNGNSTMLVNQTSGLKYYADKPADSNVELPKAFQTSGPEYTIPTINGTKWADATGATVEQKVTAKATLKDGAGATGTYELSDVKYFTYASTYTDTANDWKNPVVNLNSTNYPGFTGTVGTMTPAAGSAKVSSVNSDITFDMPNVVTTIPSSGQGKWFYSDGYFYYDKVLADGAKTESSVLENINIGAADTTWKLSSYDLWVGLDSIPASKAALDIAFDGSQIGSGSSGWSNMSSQAKAYFTALPGMAE</sequence>
<dbReference type="EMBL" id="AJAR01000012">
    <property type="protein sequence ID" value="EOH98709.1"/>
    <property type="molecule type" value="Genomic_DNA"/>
</dbReference>
<dbReference type="Proteomes" id="UP000014197">
    <property type="component" value="Unassembled WGS sequence"/>
</dbReference>
<organism evidence="1 3">
    <name type="scientific">Enterococcus haemoperoxidus ATCC BAA-382</name>
    <dbReference type="NCBI Taxonomy" id="1158608"/>
    <lineage>
        <taxon>Bacteria</taxon>
        <taxon>Bacillati</taxon>
        <taxon>Bacillota</taxon>
        <taxon>Bacilli</taxon>
        <taxon>Lactobacillales</taxon>
        <taxon>Enterococcaceae</taxon>
        <taxon>Enterococcus</taxon>
    </lineage>
</organism>
<dbReference type="Proteomes" id="UP000013858">
    <property type="component" value="Unassembled WGS sequence"/>
</dbReference>
<reference evidence="2 4" key="2">
    <citation type="submission" date="2013-03" db="EMBL/GenBank/DDBJ databases">
        <title>The Genome Sequence of Enterococcus haemoperoxidus BAA-382 (PacBio/Illumina hybrid assembly).</title>
        <authorList>
            <consortium name="The Broad Institute Genomics Platform"/>
            <consortium name="The Broad Institute Genome Sequencing Center for Infectious Disease"/>
            <person name="Earl A."/>
            <person name="Russ C."/>
            <person name="Gilmore M."/>
            <person name="Surin D."/>
            <person name="Walker B."/>
            <person name="Young S."/>
            <person name="Zeng Q."/>
            <person name="Gargeya S."/>
            <person name="Fitzgerald M."/>
            <person name="Haas B."/>
            <person name="Abouelleil A."/>
            <person name="Allen A.W."/>
            <person name="Alvarado L."/>
            <person name="Arachchi H.M."/>
            <person name="Berlin A.M."/>
            <person name="Chapman S.B."/>
            <person name="Gainer-Dewar J."/>
            <person name="Goldberg J."/>
            <person name="Griggs A."/>
            <person name="Gujja S."/>
            <person name="Hansen M."/>
            <person name="Howarth C."/>
            <person name="Imamovic A."/>
            <person name="Ireland A."/>
            <person name="Larimer J."/>
            <person name="McCowan C."/>
            <person name="Murphy C."/>
            <person name="Pearson M."/>
            <person name="Poon T.W."/>
            <person name="Priest M."/>
            <person name="Roberts A."/>
            <person name="Saif S."/>
            <person name="Shea T."/>
            <person name="Sisk P."/>
            <person name="Sykes S."/>
            <person name="Wortman J."/>
            <person name="Nusbaum C."/>
            <person name="Birren B."/>
        </authorList>
    </citation>
    <scope>NUCLEOTIDE SEQUENCE [LARGE SCALE GENOMIC DNA]</scope>
    <source>
        <strain evidence="2 4">ATCC BAA-382</strain>
    </source>
</reference>
<dbReference type="OrthoDB" id="2199395at2"/>
<keyword evidence="4" id="KW-1185">Reference proteome</keyword>
<dbReference type="STRING" id="155618.RV06_GL001393"/>